<dbReference type="GO" id="GO:0006352">
    <property type="term" value="P:DNA-templated transcription initiation"/>
    <property type="evidence" value="ECO:0007669"/>
    <property type="project" value="InterPro"/>
</dbReference>
<dbReference type="GO" id="GO:0003677">
    <property type="term" value="F:DNA binding"/>
    <property type="evidence" value="ECO:0007669"/>
    <property type="project" value="InterPro"/>
</dbReference>
<name>K1T863_9ZZZZ</name>
<gene>
    <name evidence="2" type="ORF">OBE_04449</name>
</gene>
<dbReference type="Gene3D" id="1.10.10.10">
    <property type="entry name" value="Winged helix-like DNA-binding domain superfamily/Winged helix DNA-binding domain"/>
    <property type="match status" value="1"/>
</dbReference>
<feature type="domain" description="RNA polymerase sigma factor 70 region 4 type 2" evidence="1">
    <location>
        <begin position="2"/>
        <end position="43"/>
    </location>
</feature>
<dbReference type="InterPro" id="IPR013324">
    <property type="entry name" value="RNA_pol_sigma_r3/r4-like"/>
</dbReference>
<dbReference type="AlphaFoldDB" id="K1T863"/>
<proteinExistence type="predicted"/>
<dbReference type="EMBL" id="AJWZ01003022">
    <property type="protein sequence ID" value="EKC69357.1"/>
    <property type="molecule type" value="Genomic_DNA"/>
</dbReference>
<dbReference type="InterPro" id="IPR013249">
    <property type="entry name" value="RNA_pol_sigma70_r4_t2"/>
</dbReference>
<dbReference type="GO" id="GO:0016987">
    <property type="term" value="F:sigma factor activity"/>
    <property type="evidence" value="ECO:0007669"/>
    <property type="project" value="InterPro"/>
</dbReference>
<accession>K1T863</accession>
<protein>
    <submittedName>
        <fullName evidence="2">RNA polymerase sigma factor, sigma-70 family</fullName>
    </submittedName>
</protein>
<evidence type="ECO:0000259" key="1">
    <source>
        <dbReference type="Pfam" id="PF08281"/>
    </source>
</evidence>
<dbReference type="Pfam" id="PF08281">
    <property type="entry name" value="Sigma70_r4_2"/>
    <property type="match status" value="1"/>
</dbReference>
<organism evidence="2">
    <name type="scientific">human gut metagenome</name>
    <dbReference type="NCBI Taxonomy" id="408170"/>
    <lineage>
        <taxon>unclassified sequences</taxon>
        <taxon>metagenomes</taxon>
        <taxon>organismal metagenomes</taxon>
    </lineage>
</organism>
<comment type="caution">
    <text evidence="2">The sequence shown here is derived from an EMBL/GenBank/DDBJ whole genome shotgun (WGS) entry which is preliminary data.</text>
</comment>
<reference evidence="2" key="1">
    <citation type="journal article" date="2013" name="Environ. Microbiol.">
        <title>Microbiota from the distal guts of lean and obese adolescents exhibit partial functional redundancy besides clear differences in community structure.</title>
        <authorList>
            <person name="Ferrer M."/>
            <person name="Ruiz A."/>
            <person name="Lanza F."/>
            <person name="Haange S.B."/>
            <person name="Oberbach A."/>
            <person name="Till H."/>
            <person name="Bargiela R."/>
            <person name="Campoy C."/>
            <person name="Segura M.T."/>
            <person name="Richter M."/>
            <person name="von Bergen M."/>
            <person name="Seifert J."/>
            <person name="Suarez A."/>
        </authorList>
    </citation>
    <scope>NUCLEOTIDE SEQUENCE</scope>
</reference>
<evidence type="ECO:0000313" key="2">
    <source>
        <dbReference type="EMBL" id="EKC69357.1"/>
    </source>
</evidence>
<sequence length="55" mass="6208">MLSPLLKNVSTLYFAEEFTVEQISGMLDISAESVYKAISRARNILLQKQGDMKND</sequence>
<dbReference type="SUPFAM" id="SSF88659">
    <property type="entry name" value="Sigma3 and sigma4 domains of RNA polymerase sigma factors"/>
    <property type="match status" value="1"/>
</dbReference>
<dbReference type="InterPro" id="IPR036388">
    <property type="entry name" value="WH-like_DNA-bd_sf"/>
</dbReference>